<dbReference type="PANTHER" id="PTHR11319:SF35">
    <property type="entry name" value="OUTER MEMBRANE PROTEIN PMPC-RELATED"/>
    <property type="match status" value="1"/>
</dbReference>
<sequence length="1522" mass="168373">MFFVIFFTLSQSIRVLEEPTAPATDTIPISVGVDQMDKNIGNCETFYECTADKNANPKCGKHCFATTADHYFQYKFTGQQYQIYGSKGSGFGKIKIYLGGNLVKEVDVSTGNPINGELLYTSDLLTYGEHTIKVNGEGKIQIHKFAYWPSVKAKRLNFTDMIAGGNWVTNSDGVGGILGWSNNKEAQLMYDVPCSKIWIYGSTGPNYGSIKIKVGDDSYLTKSEHSETKTDGVLLHVTKELPFRIYSLLVENPNEQPPTEISFYCAFYEHDPPPQTPAPYPSPSPQPLLPSDFIGQTYENSFDKGFFDIQQQSDINEFSGCTFRNVVSAGNFLGVFRKKVAFHDNVFEYDDYVLNPSIAWVTWQVSEFTIERCTFTNYRYVKQFDEGLIMSFNANLKLTINSCTFNKVGRSDAHFMFKINGQNTQLTIYDCAFNFESSEKGSRVGKIETGNVLIDHCTFTNCPRDMVKIDASYSGDASNTVRFTNNIVQGNTRQFMILTKLRKAPVIENNVFQNINMESGYLVSIMHHVSNIRLYNNTFSHVATKAGSYCGGTSIWFQHMDKKESAITYEKCYFYDNSNNNENAPFNQGGAIHYGYTTSISNTAVNLKGCEFKRNKCPNGDGGAVAFSIDKDLTISDCIFEDNSAHGNGGAIFFWSKIAKPSDNSDAPDFVEPIKIKLLSIARCQFINNKGSAGSAIFTQAYYTLSNAKMGISDCTFTDNGQRDYSIYSVFGELTIENSNVKCTDGIKSSAILKVPERCNSITIAHSNFINCITNEMESFYIDTQNDDSTISILNCTFENCISSNRIVVNYKGTINVDSCTFKFDDANNACGAISLGSKTFTLKNSNFIKTNCIGAVKFASNGVNKNLPIVIDNCMFDSCLGSNKRCFDVSTYTNNIQFKNTLIQNMPATDRNGYILSFECNNNLETFVFENITFRNNRCSSDYGGGSGIWITDVENMEFKDCHFINNTALKDSTPRDKVPLGATESVYYQGDGGGFQYGFSETIYDINMLFDNCEFRGNKAVRHGGALALQTVGTVEIRHCTFIDNIAGYDPKSSSAQLLFNNYYSYKTHGRGGAIYLNPAFSHKSSDQTKFMRSVVIEDNTITTNTAYDGFALYVQGEDPGTEFNIRNNRFDKNTVQAGDASARAVILSEIEKLTIDSSNTFVDPDVNPPQQLVHANPDDGEDDENDADTTEFVNCSTNTRHEYLGVAGNRLIVIVTISKFNNIRTANKKHGGALYIVNAGLACQYVSFDNCITDQGYGGAIYLHNTIDTTSYVYINDDNFTSCSAKLGGAVFIYSSNKNCVLRVTGCLFKGNIGTAPKDSNKLYGGSGMFVAGKKGRILNNYFEENVGDGSSLKLYSYFDNAEINSPTLQSDERLIVSKCDFVLSDNSDSGVHYTRGNGGPRVLLSDCSFSGKLKKGAHYIDGELISDNSPKMIVSNCKSVDAASLDDSSNSLINLNSQVFDVAERKIKKKSQAPMKALTVVVTAISISLAAIVGFLVFAIKKKNPNDENEMSSEATDI</sequence>
<feature type="region of interest" description="Disordered" evidence="8">
    <location>
        <begin position="1162"/>
        <end position="1192"/>
    </location>
</feature>
<feature type="domain" description="Right handed beta helix" evidence="11">
    <location>
        <begin position="363"/>
        <end position="539"/>
    </location>
</feature>
<evidence type="ECO:0000256" key="7">
    <source>
        <dbReference type="ARBA" id="ARBA00023237"/>
    </source>
</evidence>
<keyword evidence="4" id="KW-0964">Secreted</keyword>
<dbReference type="InterPro" id="IPR012334">
    <property type="entry name" value="Pectin_lyas_fold"/>
</dbReference>
<evidence type="ECO:0000313" key="12">
    <source>
        <dbReference type="EMBL" id="KAK8854335.1"/>
    </source>
</evidence>
<gene>
    <name evidence="12" type="ORF">M9Y10_016895</name>
</gene>
<evidence type="ECO:0000259" key="11">
    <source>
        <dbReference type="Pfam" id="PF13229"/>
    </source>
</evidence>
<name>A0ABR2HXH9_9EUKA</name>
<feature type="chain" id="PRO_5045085751" description="Right handed beta helix domain-containing protein" evidence="10">
    <location>
        <begin position="18"/>
        <end position="1522"/>
    </location>
</feature>
<evidence type="ECO:0000256" key="3">
    <source>
        <dbReference type="ARBA" id="ARBA00004613"/>
    </source>
</evidence>
<dbReference type="Pfam" id="PF13229">
    <property type="entry name" value="Beta_helix"/>
    <property type="match status" value="1"/>
</dbReference>
<dbReference type="Proteomes" id="UP001470230">
    <property type="component" value="Unassembled WGS sequence"/>
</dbReference>
<evidence type="ECO:0000256" key="4">
    <source>
        <dbReference type="ARBA" id="ARBA00022525"/>
    </source>
</evidence>
<dbReference type="InterPro" id="IPR006626">
    <property type="entry name" value="PbH1"/>
</dbReference>
<evidence type="ECO:0000256" key="5">
    <source>
        <dbReference type="ARBA" id="ARBA00022729"/>
    </source>
</evidence>
<evidence type="ECO:0000256" key="2">
    <source>
        <dbReference type="ARBA" id="ARBA00004442"/>
    </source>
</evidence>
<organism evidence="12 13">
    <name type="scientific">Tritrichomonas musculus</name>
    <dbReference type="NCBI Taxonomy" id="1915356"/>
    <lineage>
        <taxon>Eukaryota</taxon>
        <taxon>Metamonada</taxon>
        <taxon>Parabasalia</taxon>
        <taxon>Tritrichomonadida</taxon>
        <taxon>Tritrichomonadidae</taxon>
        <taxon>Tritrichomonas</taxon>
    </lineage>
</organism>
<comment type="subcellular location">
    <subcellularLocation>
        <location evidence="1">Cell envelope</location>
    </subcellularLocation>
    <subcellularLocation>
        <location evidence="2">Cell outer membrane</location>
    </subcellularLocation>
    <subcellularLocation>
        <location evidence="3">Secreted</location>
    </subcellularLocation>
</comment>
<dbReference type="Gene3D" id="2.160.20.10">
    <property type="entry name" value="Single-stranded right-handed beta-helix, Pectin lyase-like"/>
    <property type="match status" value="2"/>
</dbReference>
<dbReference type="SMART" id="SM00710">
    <property type="entry name" value="PbH1"/>
    <property type="match status" value="14"/>
</dbReference>
<reference evidence="12 13" key="1">
    <citation type="submission" date="2024-04" db="EMBL/GenBank/DDBJ databases">
        <title>Tritrichomonas musculus Genome.</title>
        <authorList>
            <person name="Alves-Ferreira E."/>
            <person name="Grigg M."/>
            <person name="Lorenzi H."/>
            <person name="Galac M."/>
        </authorList>
    </citation>
    <scope>NUCLEOTIDE SEQUENCE [LARGE SCALE GENOMIC DNA]</scope>
    <source>
        <strain evidence="12 13">EAF2021</strain>
    </source>
</reference>
<evidence type="ECO:0000256" key="6">
    <source>
        <dbReference type="ARBA" id="ARBA00023136"/>
    </source>
</evidence>
<comment type="caution">
    <text evidence="12">The sequence shown here is derived from an EMBL/GenBank/DDBJ whole genome shotgun (WGS) entry which is preliminary data.</text>
</comment>
<keyword evidence="9" id="KW-1133">Transmembrane helix</keyword>
<evidence type="ECO:0000256" key="1">
    <source>
        <dbReference type="ARBA" id="ARBA00004196"/>
    </source>
</evidence>
<feature type="signal peptide" evidence="10">
    <location>
        <begin position="1"/>
        <end position="17"/>
    </location>
</feature>
<dbReference type="Gene3D" id="2.60.120.260">
    <property type="entry name" value="Galactose-binding domain-like"/>
    <property type="match status" value="1"/>
</dbReference>
<dbReference type="SUPFAM" id="SSF51126">
    <property type="entry name" value="Pectin lyase-like"/>
    <property type="match status" value="4"/>
</dbReference>
<feature type="compositionally biased region" description="Acidic residues" evidence="8">
    <location>
        <begin position="1181"/>
        <end position="1192"/>
    </location>
</feature>
<evidence type="ECO:0000256" key="9">
    <source>
        <dbReference type="SAM" id="Phobius"/>
    </source>
</evidence>
<evidence type="ECO:0000256" key="10">
    <source>
        <dbReference type="SAM" id="SignalP"/>
    </source>
</evidence>
<keyword evidence="7" id="KW-0998">Cell outer membrane</keyword>
<evidence type="ECO:0000256" key="8">
    <source>
        <dbReference type="SAM" id="MobiDB-lite"/>
    </source>
</evidence>
<dbReference type="InterPro" id="IPR011050">
    <property type="entry name" value="Pectin_lyase_fold/virulence"/>
</dbReference>
<feature type="transmembrane region" description="Helical" evidence="9">
    <location>
        <begin position="1481"/>
        <end position="1504"/>
    </location>
</feature>
<proteinExistence type="predicted"/>
<keyword evidence="9" id="KW-0812">Transmembrane</keyword>
<evidence type="ECO:0000313" key="13">
    <source>
        <dbReference type="Proteomes" id="UP001470230"/>
    </source>
</evidence>
<dbReference type="PANTHER" id="PTHR11319">
    <property type="entry name" value="G PROTEIN-COUPLED RECEPTOR-RELATED"/>
    <property type="match status" value="1"/>
</dbReference>
<dbReference type="EMBL" id="JAPFFF010000021">
    <property type="protein sequence ID" value="KAK8854335.1"/>
    <property type="molecule type" value="Genomic_DNA"/>
</dbReference>
<dbReference type="InterPro" id="IPR003368">
    <property type="entry name" value="POMP_repeat"/>
</dbReference>
<accession>A0ABR2HXH9</accession>
<keyword evidence="6 9" id="KW-0472">Membrane</keyword>
<keyword evidence="5 10" id="KW-0732">Signal</keyword>
<protein>
    <recommendedName>
        <fullName evidence="11">Right handed beta helix domain-containing protein</fullName>
    </recommendedName>
</protein>
<keyword evidence="13" id="KW-1185">Reference proteome</keyword>
<dbReference type="InterPro" id="IPR039448">
    <property type="entry name" value="Beta_helix"/>
</dbReference>
<dbReference type="Pfam" id="PF02415">
    <property type="entry name" value="Chlam_PMP"/>
    <property type="match status" value="1"/>
</dbReference>